<sequence length="334" mass="36301">MHVDHRTKDRKFRSNCNIYIILTVNTLSNHVSVDDAADGAHDQANSAAAEPLDEPARAALVRALDGPRQHAAHAVHQPLPTHRTQPHELYTLHPALHVPTALTNPPAPPSCAPWMGRPHELYTLHPALHVPTALTNPPAPLVRALDGPPAAHAVHQPLPTHRTQPHELYTLHPALHVPTADERPPPASTPHAVHQPCPHTALSVSTPRTPRCHQPLPTHRTPPTRPLYTLPPRAHTSLYRLDEPACAAMGRVSTPRTPSTSPCPHRTQPHELYTLHPALHVPTALTNPPAPPSCAPWMGRVSTPRTPSTSPCPHTALSLTSSTPYTPRYTSLPP</sequence>
<organism evidence="2 3">
    <name type="scientific">Chrysodeixis includens</name>
    <name type="common">Soybean looper</name>
    <name type="synonym">Pseudoplusia includens</name>
    <dbReference type="NCBI Taxonomy" id="689277"/>
    <lineage>
        <taxon>Eukaryota</taxon>
        <taxon>Metazoa</taxon>
        <taxon>Ecdysozoa</taxon>
        <taxon>Arthropoda</taxon>
        <taxon>Hexapoda</taxon>
        <taxon>Insecta</taxon>
        <taxon>Pterygota</taxon>
        <taxon>Neoptera</taxon>
        <taxon>Endopterygota</taxon>
        <taxon>Lepidoptera</taxon>
        <taxon>Glossata</taxon>
        <taxon>Ditrysia</taxon>
        <taxon>Noctuoidea</taxon>
        <taxon>Noctuidae</taxon>
        <taxon>Plusiinae</taxon>
        <taxon>Chrysodeixis</taxon>
    </lineage>
</organism>
<accession>A0A9P0FWW4</accession>
<dbReference type="EMBL" id="LR824009">
    <property type="protein sequence ID" value="CAH0605438.1"/>
    <property type="molecule type" value="Genomic_DNA"/>
</dbReference>
<keyword evidence="3" id="KW-1185">Reference proteome</keyword>
<dbReference type="OrthoDB" id="7368359at2759"/>
<name>A0A9P0FWW4_CHRIL</name>
<dbReference type="Proteomes" id="UP001154114">
    <property type="component" value="Chromosome 6"/>
</dbReference>
<dbReference type="AlphaFoldDB" id="A0A9P0FWW4"/>
<reference evidence="2" key="1">
    <citation type="submission" date="2021-12" db="EMBL/GenBank/DDBJ databases">
        <authorList>
            <person name="King R."/>
        </authorList>
    </citation>
    <scope>NUCLEOTIDE SEQUENCE</scope>
</reference>
<feature type="compositionally biased region" description="Low complexity" evidence="1">
    <location>
        <begin position="302"/>
        <end position="334"/>
    </location>
</feature>
<feature type="region of interest" description="Disordered" evidence="1">
    <location>
        <begin position="296"/>
        <end position="334"/>
    </location>
</feature>
<feature type="region of interest" description="Disordered" evidence="1">
    <location>
        <begin position="202"/>
        <end position="231"/>
    </location>
</feature>
<evidence type="ECO:0000256" key="1">
    <source>
        <dbReference type="SAM" id="MobiDB-lite"/>
    </source>
</evidence>
<gene>
    <name evidence="2" type="ORF">CINC_LOCUS11419</name>
</gene>
<protein>
    <submittedName>
        <fullName evidence="2">Uncharacterized protein</fullName>
    </submittedName>
</protein>
<evidence type="ECO:0000313" key="3">
    <source>
        <dbReference type="Proteomes" id="UP001154114"/>
    </source>
</evidence>
<proteinExistence type="predicted"/>
<feature type="compositionally biased region" description="Low complexity" evidence="1">
    <location>
        <begin position="215"/>
        <end position="231"/>
    </location>
</feature>
<evidence type="ECO:0000313" key="2">
    <source>
        <dbReference type="EMBL" id="CAH0605438.1"/>
    </source>
</evidence>